<gene>
    <name evidence="20" type="primary">coxB</name>
    <name evidence="20" type="ORF">NM961_22665</name>
</gene>
<comment type="similarity">
    <text evidence="2 14">Belongs to the cytochrome c oxidase subunit 2 family.</text>
</comment>
<evidence type="ECO:0000256" key="3">
    <source>
        <dbReference type="ARBA" id="ARBA00022448"/>
    </source>
</evidence>
<name>A0ABT1QZ08_9GAMM</name>
<keyword evidence="4 14" id="KW-0679">Respiratory chain</keyword>
<comment type="function">
    <text evidence="12 15">Subunits I and II form the functional core of the enzyme complex. Electrons originating in cytochrome c are transferred via heme a and Cu(A) to the binuclear center formed by heme a3 and Cu(B).</text>
</comment>
<evidence type="ECO:0000256" key="9">
    <source>
        <dbReference type="ARBA" id="ARBA00022989"/>
    </source>
</evidence>
<dbReference type="PROSITE" id="PS50999">
    <property type="entry name" value="COX2_TM"/>
    <property type="match status" value="1"/>
</dbReference>
<evidence type="ECO:0000256" key="14">
    <source>
        <dbReference type="RuleBase" id="RU000456"/>
    </source>
</evidence>
<evidence type="ECO:0000256" key="12">
    <source>
        <dbReference type="ARBA" id="ARBA00024688"/>
    </source>
</evidence>
<accession>A0ABT1QZ08</accession>
<sequence>MKSLATTRFGRAAVAAGLALAANISFAASSMPHRWQLNMAPGVTQTARNAYHAHMIALWVCVVIGIIVFGAMAYAMFKFRKSKGAVPAQWSHNTKAEVIWTVIPILILVAMAWPATQYLVHQSDTSNPVLTVKITGYQWKWRYEYVDYEGKPTGVNFMSKLDADSDKTRQLKSGLDPHAVKVGEEATYLLNVDKPLVLPTNAKIRFVITADDVIHAWWVPALGWKTDAIPDIINDAWTLIETPGTYRGQCAELCGQDHGFMPIVVEAKPKAEFDQWLAGQQAAAAPAVPTAAPAAAAPQG</sequence>
<dbReference type="SUPFAM" id="SSF81464">
    <property type="entry name" value="Cytochrome c oxidase subunit II-like, transmembrane region"/>
    <property type="match status" value="1"/>
</dbReference>
<evidence type="ECO:0000256" key="8">
    <source>
        <dbReference type="ARBA" id="ARBA00022982"/>
    </source>
</evidence>
<keyword evidence="10 15" id="KW-0186">Copper</keyword>
<comment type="caution">
    <text evidence="20">The sequence shown here is derived from an EMBL/GenBank/DDBJ whole genome shotgun (WGS) entry which is preliminary data.</text>
</comment>
<dbReference type="PRINTS" id="PR01166">
    <property type="entry name" value="CYCOXIDASEII"/>
</dbReference>
<keyword evidence="17" id="KW-0732">Signal</keyword>
<dbReference type="PANTHER" id="PTHR22888">
    <property type="entry name" value="CYTOCHROME C OXIDASE, SUBUNIT II"/>
    <property type="match status" value="1"/>
</dbReference>
<keyword evidence="6 15" id="KW-0479">Metal-binding</keyword>
<comment type="subcellular location">
    <subcellularLocation>
        <location evidence="14">Cell membrane</location>
        <topology evidence="14">Multi-pass membrane protein</topology>
    </subcellularLocation>
    <subcellularLocation>
        <location evidence="1">Membrane</location>
        <topology evidence="1">Multi-pass membrane protein</topology>
    </subcellularLocation>
</comment>
<evidence type="ECO:0000259" key="19">
    <source>
        <dbReference type="PROSITE" id="PS50999"/>
    </source>
</evidence>
<dbReference type="Pfam" id="PF02790">
    <property type="entry name" value="COX2_TM"/>
    <property type="match status" value="1"/>
</dbReference>
<evidence type="ECO:0000313" key="21">
    <source>
        <dbReference type="Proteomes" id="UP001165498"/>
    </source>
</evidence>
<comment type="catalytic activity">
    <reaction evidence="13 15">
        <text>4 Fe(II)-[cytochrome c] + O2 + 8 H(+)(in) = 4 Fe(III)-[cytochrome c] + 2 H2O + 4 H(+)(out)</text>
        <dbReference type="Rhea" id="RHEA:11436"/>
        <dbReference type="Rhea" id="RHEA-COMP:10350"/>
        <dbReference type="Rhea" id="RHEA-COMP:14399"/>
        <dbReference type="ChEBI" id="CHEBI:15377"/>
        <dbReference type="ChEBI" id="CHEBI:15378"/>
        <dbReference type="ChEBI" id="CHEBI:15379"/>
        <dbReference type="ChEBI" id="CHEBI:29033"/>
        <dbReference type="ChEBI" id="CHEBI:29034"/>
        <dbReference type="EC" id="7.1.1.9"/>
    </reaction>
</comment>
<dbReference type="Proteomes" id="UP001165498">
    <property type="component" value="Unassembled WGS sequence"/>
</dbReference>
<dbReference type="InterPro" id="IPR008972">
    <property type="entry name" value="Cupredoxin"/>
</dbReference>
<evidence type="ECO:0000256" key="16">
    <source>
        <dbReference type="SAM" id="Phobius"/>
    </source>
</evidence>
<dbReference type="InterPro" id="IPR001505">
    <property type="entry name" value="Copper_CuA"/>
</dbReference>
<feature type="domain" description="Cytochrome oxidase subunit II copper A binding" evidence="18">
    <location>
        <begin position="127"/>
        <end position="279"/>
    </location>
</feature>
<comment type="cofactor">
    <cofactor evidence="15">
        <name>Cu cation</name>
        <dbReference type="ChEBI" id="CHEBI:23378"/>
    </cofactor>
    <text evidence="15">Binds a copper A center.</text>
</comment>
<keyword evidence="11 16" id="KW-0472">Membrane</keyword>
<dbReference type="PROSITE" id="PS00078">
    <property type="entry name" value="COX2"/>
    <property type="match status" value="1"/>
</dbReference>
<dbReference type="InterPro" id="IPR002429">
    <property type="entry name" value="CcO_II-like_C"/>
</dbReference>
<protein>
    <recommendedName>
        <fullName evidence="15">Cytochrome c oxidase subunit 2</fullName>
        <ecNumber evidence="15">7.1.1.9</ecNumber>
    </recommendedName>
</protein>
<dbReference type="InterPro" id="IPR014222">
    <property type="entry name" value="Cyt_c_oxidase_su2"/>
</dbReference>
<dbReference type="Gene3D" id="1.10.287.90">
    <property type="match status" value="1"/>
</dbReference>
<evidence type="ECO:0000256" key="7">
    <source>
        <dbReference type="ARBA" id="ARBA00022967"/>
    </source>
</evidence>
<evidence type="ECO:0000256" key="5">
    <source>
        <dbReference type="ARBA" id="ARBA00022692"/>
    </source>
</evidence>
<evidence type="ECO:0000313" key="20">
    <source>
        <dbReference type="EMBL" id="MCQ4167526.1"/>
    </source>
</evidence>
<dbReference type="InterPro" id="IPR045187">
    <property type="entry name" value="CcO_II"/>
</dbReference>
<feature type="signal peptide" evidence="17">
    <location>
        <begin position="1"/>
        <end position="27"/>
    </location>
</feature>
<dbReference type="InterPro" id="IPR036257">
    <property type="entry name" value="Cyt_c_oxidase_su2_TM_sf"/>
</dbReference>
<dbReference type="NCBIfam" id="TIGR02866">
    <property type="entry name" value="CoxB"/>
    <property type="match status" value="1"/>
</dbReference>
<evidence type="ECO:0000256" key="17">
    <source>
        <dbReference type="SAM" id="SignalP"/>
    </source>
</evidence>
<keyword evidence="7" id="KW-1278">Translocase</keyword>
<organism evidence="20 21">
    <name type="scientific">Tahibacter harae</name>
    <dbReference type="NCBI Taxonomy" id="2963937"/>
    <lineage>
        <taxon>Bacteria</taxon>
        <taxon>Pseudomonadati</taxon>
        <taxon>Pseudomonadota</taxon>
        <taxon>Gammaproteobacteria</taxon>
        <taxon>Lysobacterales</taxon>
        <taxon>Rhodanobacteraceae</taxon>
        <taxon>Tahibacter</taxon>
    </lineage>
</organism>
<dbReference type="EMBL" id="JANFQO010000033">
    <property type="protein sequence ID" value="MCQ4167526.1"/>
    <property type="molecule type" value="Genomic_DNA"/>
</dbReference>
<evidence type="ECO:0000256" key="2">
    <source>
        <dbReference type="ARBA" id="ARBA00007866"/>
    </source>
</evidence>
<feature type="transmembrane region" description="Helical" evidence="16">
    <location>
        <begin position="98"/>
        <end position="120"/>
    </location>
</feature>
<keyword evidence="9 16" id="KW-1133">Transmembrane helix</keyword>
<keyword evidence="21" id="KW-1185">Reference proteome</keyword>
<dbReference type="Gene3D" id="2.60.40.420">
    <property type="entry name" value="Cupredoxins - blue copper proteins"/>
    <property type="match status" value="1"/>
</dbReference>
<reference evidence="20" key="1">
    <citation type="submission" date="2022-07" db="EMBL/GenBank/DDBJ databases">
        <title>Tahibacter sp., a new gammaproteobacterium isolated from the silt sample collected at pig farm.</title>
        <authorList>
            <person name="Chen H."/>
        </authorList>
    </citation>
    <scope>NUCLEOTIDE SEQUENCE</scope>
    <source>
        <strain evidence="20">P2K</strain>
    </source>
</reference>
<dbReference type="PROSITE" id="PS50857">
    <property type="entry name" value="COX2_CUA"/>
    <property type="match status" value="1"/>
</dbReference>
<evidence type="ECO:0000256" key="10">
    <source>
        <dbReference type="ARBA" id="ARBA00023008"/>
    </source>
</evidence>
<evidence type="ECO:0000256" key="13">
    <source>
        <dbReference type="ARBA" id="ARBA00047816"/>
    </source>
</evidence>
<dbReference type="InterPro" id="IPR011759">
    <property type="entry name" value="Cyt_c_oxidase_su2_TM_dom"/>
</dbReference>
<evidence type="ECO:0000256" key="11">
    <source>
        <dbReference type="ARBA" id="ARBA00023136"/>
    </source>
</evidence>
<dbReference type="PANTHER" id="PTHR22888:SF9">
    <property type="entry name" value="CYTOCHROME C OXIDASE SUBUNIT 2"/>
    <property type="match status" value="1"/>
</dbReference>
<evidence type="ECO:0000256" key="4">
    <source>
        <dbReference type="ARBA" id="ARBA00022660"/>
    </source>
</evidence>
<keyword evidence="8 14" id="KW-0249">Electron transport</keyword>
<proteinExistence type="inferred from homology"/>
<keyword evidence="3 14" id="KW-0813">Transport</keyword>
<dbReference type="SUPFAM" id="SSF49503">
    <property type="entry name" value="Cupredoxins"/>
    <property type="match status" value="1"/>
</dbReference>
<feature type="chain" id="PRO_5046546471" description="Cytochrome c oxidase subunit 2" evidence="17">
    <location>
        <begin position="28"/>
        <end position="300"/>
    </location>
</feature>
<keyword evidence="5 14" id="KW-0812">Transmembrane</keyword>
<feature type="transmembrane region" description="Helical" evidence="16">
    <location>
        <begin position="51"/>
        <end position="77"/>
    </location>
</feature>
<dbReference type="EC" id="7.1.1.9" evidence="15"/>
<evidence type="ECO:0000256" key="1">
    <source>
        <dbReference type="ARBA" id="ARBA00004141"/>
    </source>
</evidence>
<evidence type="ECO:0000256" key="15">
    <source>
        <dbReference type="RuleBase" id="RU004024"/>
    </source>
</evidence>
<dbReference type="Pfam" id="PF00116">
    <property type="entry name" value="COX2"/>
    <property type="match status" value="1"/>
</dbReference>
<feature type="domain" description="Cytochrome oxidase subunit II transmembrane region profile" evidence="19">
    <location>
        <begin position="31"/>
        <end position="126"/>
    </location>
</feature>
<evidence type="ECO:0000259" key="18">
    <source>
        <dbReference type="PROSITE" id="PS50857"/>
    </source>
</evidence>
<evidence type="ECO:0000256" key="6">
    <source>
        <dbReference type="ARBA" id="ARBA00022723"/>
    </source>
</evidence>